<dbReference type="GO" id="GO:0030030">
    <property type="term" value="P:cell projection organization"/>
    <property type="evidence" value="ECO:0007669"/>
    <property type="project" value="UniProtKB-KW"/>
</dbReference>
<reference evidence="11" key="1">
    <citation type="submission" date="2017-01" db="EMBL/GenBank/DDBJ databases">
        <title>A deep insight into the sialotranscriptome of adult male and female Cluex tarsalis mosquitoes.</title>
        <authorList>
            <person name="Ribeiro J.M."/>
            <person name="Moreira F."/>
            <person name="Bernard K.A."/>
            <person name="Calvo E."/>
        </authorList>
    </citation>
    <scope>NUCLEOTIDE SEQUENCE</scope>
    <source>
        <strain evidence="11">Kern County</strain>
        <tissue evidence="11">Salivary glands</tissue>
    </source>
</reference>
<evidence type="ECO:0000256" key="4">
    <source>
        <dbReference type="ARBA" id="ARBA00022490"/>
    </source>
</evidence>
<name>A0A1Q3G5H1_CULTA</name>
<keyword evidence="7" id="KW-0206">Cytoskeleton</keyword>
<evidence type="ECO:0000256" key="7">
    <source>
        <dbReference type="ARBA" id="ARBA00023212"/>
    </source>
</evidence>
<keyword evidence="5" id="KW-0970">Cilium biogenesis/degradation</keyword>
<evidence type="ECO:0000256" key="2">
    <source>
        <dbReference type="ARBA" id="ARBA00010500"/>
    </source>
</evidence>
<dbReference type="EMBL" id="GFDL01000029">
    <property type="protein sequence ID" value="JAV35016.1"/>
    <property type="molecule type" value="Transcribed_RNA"/>
</dbReference>
<evidence type="ECO:0000256" key="10">
    <source>
        <dbReference type="SAM" id="MobiDB-lite"/>
    </source>
</evidence>
<protein>
    <recommendedName>
        <fullName evidence="3">Cilia- and flagella-associated protein 206</fullName>
    </recommendedName>
</protein>
<dbReference type="PANTHER" id="PTHR21442">
    <property type="entry name" value="CILIA- AND FLAGELLA-ASSOCIATED PROTEIN 206"/>
    <property type="match status" value="1"/>
</dbReference>
<feature type="region of interest" description="Disordered" evidence="10">
    <location>
        <begin position="564"/>
        <end position="615"/>
    </location>
</feature>
<keyword evidence="6" id="KW-0969">Cilium</keyword>
<evidence type="ECO:0000313" key="11">
    <source>
        <dbReference type="EMBL" id="JAV35016.1"/>
    </source>
</evidence>
<dbReference type="Pfam" id="PF12018">
    <property type="entry name" value="FAP206"/>
    <property type="match status" value="1"/>
</dbReference>
<evidence type="ECO:0000256" key="3">
    <source>
        <dbReference type="ARBA" id="ARBA00021602"/>
    </source>
</evidence>
<keyword evidence="4" id="KW-0963">Cytoplasm</keyword>
<evidence type="ECO:0000256" key="5">
    <source>
        <dbReference type="ARBA" id="ARBA00022794"/>
    </source>
</evidence>
<feature type="compositionally biased region" description="Basic and acidic residues" evidence="10">
    <location>
        <begin position="590"/>
        <end position="605"/>
    </location>
</feature>
<sequence>MASNHLKNYLIEANANLRPLFYEIVKQCERRNIRYDKQLVTFIMNLVSLDPKFEIYMETLSADRRNHDDFVEECVRILGEDRSPSLVTLKMQLYFLENFFDREDVVEKHTRNLQNKTAYLLKEITENDVITKDEQDDIFSKIIVDIVLNMGLGNPDNKEVINETLKALNSVMSRSDKAKFVTLDRNDRLMALKDIREIVCGIRIFNKHAGNSTNGISDLPRILDQSHESTKSILQITLCEIMDKVNLLTSALNSSIAYDLRNRTIVTLLPENISAEDLTNLKDLLVMYRQHEVYTRKLLDELALIKFNIDTCNQEYKAKLVKIHEAVQYRTAIPTDRVFPKFSELTRIWLQFQNYIYLLSEINQISNTLTNLTEKCLSFDDLAYRLLGESQVQTDSDRLGKTAGKQLILDVQHNCEIVPYSLSMKVELLKFCVWHLTEADGVLMPGNVDMGVCQYQKDCYAFNIPEPVVFFDEDPDKYLFKIVQLARRKIQLITFLEIFYKVQNSYNSHSSDVFRIKAPITCEQEVQTELHPVPSNIDRQYRWNIWDLRREAIELTNLRMKRTSSSQTTKAKLTQVYPPKAQTTQTRVSRGTETEERRPRLKKSETPPAPSPLEVYALTVESLSASSTRRSS</sequence>
<evidence type="ECO:0000256" key="8">
    <source>
        <dbReference type="ARBA" id="ARBA00023273"/>
    </source>
</evidence>
<evidence type="ECO:0000256" key="1">
    <source>
        <dbReference type="ARBA" id="ARBA00004430"/>
    </source>
</evidence>
<organism evidence="11">
    <name type="scientific">Culex tarsalis</name>
    <name type="common">Encephalitis mosquito</name>
    <dbReference type="NCBI Taxonomy" id="7177"/>
    <lineage>
        <taxon>Eukaryota</taxon>
        <taxon>Metazoa</taxon>
        <taxon>Ecdysozoa</taxon>
        <taxon>Arthropoda</taxon>
        <taxon>Hexapoda</taxon>
        <taxon>Insecta</taxon>
        <taxon>Pterygota</taxon>
        <taxon>Neoptera</taxon>
        <taxon>Endopterygota</taxon>
        <taxon>Diptera</taxon>
        <taxon>Nematocera</taxon>
        <taxon>Culicoidea</taxon>
        <taxon>Culicidae</taxon>
        <taxon>Culicinae</taxon>
        <taxon>Culicini</taxon>
        <taxon>Culex</taxon>
        <taxon>Culex</taxon>
    </lineage>
</organism>
<proteinExistence type="inferred from homology"/>
<keyword evidence="8" id="KW-0966">Cell projection</keyword>
<dbReference type="GO" id="GO:0003356">
    <property type="term" value="P:regulation of cilium beat frequency"/>
    <property type="evidence" value="ECO:0007669"/>
    <property type="project" value="TreeGrafter"/>
</dbReference>
<evidence type="ECO:0000256" key="6">
    <source>
        <dbReference type="ARBA" id="ARBA00023069"/>
    </source>
</evidence>
<dbReference type="GO" id="GO:0005930">
    <property type="term" value="C:axoneme"/>
    <property type="evidence" value="ECO:0007669"/>
    <property type="project" value="UniProtKB-SubCell"/>
</dbReference>
<dbReference type="InterPro" id="IPR021897">
    <property type="entry name" value="FAP206"/>
</dbReference>
<dbReference type="PANTHER" id="PTHR21442:SF0">
    <property type="entry name" value="CILIA- AND FLAGELLA-ASSOCIATED PROTEIN 206"/>
    <property type="match status" value="1"/>
</dbReference>
<comment type="subcellular location">
    <subcellularLocation>
        <location evidence="1">Cytoplasm</location>
        <location evidence="1">Cytoskeleton</location>
        <location evidence="1">Cilium axoneme</location>
    </subcellularLocation>
</comment>
<evidence type="ECO:0000256" key="9">
    <source>
        <dbReference type="ARBA" id="ARBA00045321"/>
    </source>
</evidence>
<comment type="function">
    <text evidence="9">Essential for sperm motility and is involved in the regulation of the beating frequency of motile cilia on the epithelial cells of the respiratory tract. Required for the establishment of radial spokes in sperm flagella.</text>
</comment>
<dbReference type="AlphaFoldDB" id="A0A1Q3G5H1"/>
<accession>A0A1Q3G5H1</accession>
<dbReference type="GO" id="GO:0036064">
    <property type="term" value="C:ciliary basal body"/>
    <property type="evidence" value="ECO:0007669"/>
    <property type="project" value="TreeGrafter"/>
</dbReference>
<comment type="similarity">
    <text evidence="2">Belongs to the CFAP206 family.</text>
</comment>